<accession>A0A239BWL6</accession>
<evidence type="ECO:0000313" key="7">
    <source>
        <dbReference type="Proteomes" id="UP000198284"/>
    </source>
</evidence>
<sequence length="201" mass="21682">MAPRPYNNALRKEVEAETLRRIVTATVALHAEKGATATSHADIAERAGVSVPTVYKYFPTKSALLPHCMGMASRDAPAIDPGAILAAPTRAECLARLVEAVYARHAYFHPWMRWTGADALALPELAQALQEGQAELAALARGVLEKALSCVLPETEMALVQVLLDYCTWQRLSESLGAADDVNCAAATALRRILSPFIESE</sequence>
<dbReference type="OrthoDB" id="5293556at2"/>
<evidence type="ECO:0000256" key="1">
    <source>
        <dbReference type="ARBA" id="ARBA00023015"/>
    </source>
</evidence>
<evidence type="ECO:0000256" key="3">
    <source>
        <dbReference type="ARBA" id="ARBA00023163"/>
    </source>
</evidence>
<dbReference type="PRINTS" id="PR00455">
    <property type="entry name" value="HTHTETR"/>
</dbReference>
<dbReference type="AlphaFoldDB" id="A0A239BWL6"/>
<dbReference type="PANTHER" id="PTHR30055:SF234">
    <property type="entry name" value="HTH-TYPE TRANSCRIPTIONAL REGULATOR BETI"/>
    <property type="match status" value="1"/>
</dbReference>
<dbReference type="PANTHER" id="PTHR30055">
    <property type="entry name" value="HTH-TYPE TRANSCRIPTIONAL REGULATOR RUTR"/>
    <property type="match status" value="1"/>
</dbReference>
<keyword evidence="2 4" id="KW-0238">DNA-binding</keyword>
<dbReference type="InterPro" id="IPR009057">
    <property type="entry name" value="Homeodomain-like_sf"/>
</dbReference>
<dbReference type="InterPro" id="IPR001647">
    <property type="entry name" value="HTH_TetR"/>
</dbReference>
<protein>
    <submittedName>
        <fullName evidence="6">Transcriptional regulator, TetR family</fullName>
    </submittedName>
</protein>
<evidence type="ECO:0000256" key="2">
    <source>
        <dbReference type="ARBA" id="ARBA00023125"/>
    </source>
</evidence>
<dbReference type="PROSITE" id="PS50977">
    <property type="entry name" value="HTH_TETR_2"/>
    <property type="match status" value="1"/>
</dbReference>
<dbReference type="InterPro" id="IPR050109">
    <property type="entry name" value="HTH-type_TetR-like_transc_reg"/>
</dbReference>
<dbReference type="SUPFAM" id="SSF46689">
    <property type="entry name" value="Homeodomain-like"/>
    <property type="match status" value="1"/>
</dbReference>
<dbReference type="RefSeq" id="WP_089397350.1">
    <property type="nucleotide sequence ID" value="NZ_FZOT01000001.1"/>
</dbReference>
<evidence type="ECO:0000313" key="6">
    <source>
        <dbReference type="EMBL" id="SNS11831.1"/>
    </source>
</evidence>
<keyword evidence="1" id="KW-0805">Transcription regulation</keyword>
<dbReference type="GO" id="GO:0003700">
    <property type="term" value="F:DNA-binding transcription factor activity"/>
    <property type="evidence" value="ECO:0007669"/>
    <property type="project" value="TreeGrafter"/>
</dbReference>
<keyword evidence="7" id="KW-1185">Reference proteome</keyword>
<feature type="domain" description="HTH tetR-type" evidence="5">
    <location>
        <begin position="16"/>
        <end position="76"/>
    </location>
</feature>
<proteinExistence type="predicted"/>
<dbReference type="Gene3D" id="1.10.357.10">
    <property type="entry name" value="Tetracycline Repressor, domain 2"/>
    <property type="match status" value="1"/>
</dbReference>
<evidence type="ECO:0000256" key="4">
    <source>
        <dbReference type="PROSITE-ProRule" id="PRU00335"/>
    </source>
</evidence>
<dbReference type="EMBL" id="FZOT01000001">
    <property type="protein sequence ID" value="SNS11831.1"/>
    <property type="molecule type" value="Genomic_DNA"/>
</dbReference>
<evidence type="ECO:0000259" key="5">
    <source>
        <dbReference type="PROSITE" id="PS50977"/>
    </source>
</evidence>
<dbReference type="Pfam" id="PF00440">
    <property type="entry name" value="TetR_N"/>
    <property type="match status" value="1"/>
</dbReference>
<dbReference type="Proteomes" id="UP000198284">
    <property type="component" value="Unassembled WGS sequence"/>
</dbReference>
<gene>
    <name evidence="6" type="ORF">SAMN06265795_101104</name>
</gene>
<name>A0A239BWL6_9BURK</name>
<organism evidence="6 7">
    <name type="scientific">Noviherbaspirillum humi</name>
    <dbReference type="NCBI Taxonomy" id="1688639"/>
    <lineage>
        <taxon>Bacteria</taxon>
        <taxon>Pseudomonadati</taxon>
        <taxon>Pseudomonadota</taxon>
        <taxon>Betaproteobacteria</taxon>
        <taxon>Burkholderiales</taxon>
        <taxon>Oxalobacteraceae</taxon>
        <taxon>Noviherbaspirillum</taxon>
    </lineage>
</organism>
<keyword evidence="3" id="KW-0804">Transcription</keyword>
<reference evidence="6 7" key="1">
    <citation type="submission" date="2017-06" db="EMBL/GenBank/DDBJ databases">
        <authorList>
            <person name="Kim H.J."/>
            <person name="Triplett B.A."/>
        </authorList>
    </citation>
    <scope>NUCLEOTIDE SEQUENCE [LARGE SCALE GENOMIC DNA]</scope>
    <source>
        <strain evidence="6 7">U15</strain>
    </source>
</reference>
<dbReference type="GO" id="GO:0000976">
    <property type="term" value="F:transcription cis-regulatory region binding"/>
    <property type="evidence" value="ECO:0007669"/>
    <property type="project" value="TreeGrafter"/>
</dbReference>
<feature type="DNA-binding region" description="H-T-H motif" evidence="4">
    <location>
        <begin position="39"/>
        <end position="58"/>
    </location>
</feature>